<dbReference type="Proteomes" id="UP000277424">
    <property type="component" value="Unassembled WGS sequence"/>
</dbReference>
<evidence type="ECO:0000256" key="4">
    <source>
        <dbReference type="ARBA" id="ARBA00022989"/>
    </source>
</evidence>
<sequence length="292" mass="30687">MAGDTPPTSRKRTSIPAALFAALLLLILLIAFIPMDSAAVGGFLQEASQTLKGWVDDHPIIGAIAYVLATGFGKLVPLPAGGLLILSGGFLFGTLMGGILAALGGALSAGMALVVSRRLLTGFVERRLGGRIEAIRWIIAEDGFNYILSIRLIPIMPAWLTNLLPAPFDIKVRTAMLATFLGVLPISLILASIGDGIQTLTAEAEELTLSVLLRPDILLPLTGMAVLALLPVAAKHWRRKRLASAPAHRQPEPLMQDVAQQAGRGGHQGEAAGLGEGTGQDIGEKPGRQKPE</sequence>
<feature type="compositionally biased region" description="Gly residues" evidence="7">
    <location>
        <begin position="263"/>
        <end position="280"/>
    </location>
</feature>
<dbReference type="PANTHER" id="PTHR12677">
    <property type="entry name" value="GOLGI APPARATUS MEMBRANE PROTEIN TVP38-RELATED"/>
    <property type="match status" value="1"/>
</dbReference>
<comment type="caution">
    <text evidence="6">Lacks conserved residue(s) required for the propagation of feature annotation.</text>
</comment>
<keyword evidence="3 6" id="KW-0812">Transmembrane</keyword>
<feature type="transmembrane region" description="Helical" evidence="6">
    <location>
        <begin position="217"/>
        <end position="234"/>
    </location>
</feature>
<keyword evidence="4 6" id="KW-1133">Transmembrane helix</keyword>
<accession>A0A420WNS7</accession>
<evidence type="ECO:0000313" key="9">
    <source>
        <dbReference type="EMBL" id="RKQ72572.1"/>
    </source>
</evidence>
<name>A0A420WNS7_9PROT</name>
<organism evidence="9 10">
    <name type="scientific">Oceanibaculum indicum</name>
    <dbReference type="NCBI Taxonomy" id="526216"/>
    <lineage>
        <taxon>Bacteria</taxon>
        <taxon>Pseudomonadati</taxon>
        <taxon>Pseudomonadota</taxon>
        <taxon>Alphaproteobacteria</taxon>
        <taxon>Rhodospirillales</taxon>
        <taxon>Oceanibaculaceae</taxon>
        <taxon>Oceanibaculum</taxon>
    </lineage>
</organism>
<evidence type="ECO:0000256" key="7">
    <source>
        <dbReference type="SAM" id="MobiDB-lite"/>
    </source>
</evidence>
<dbReference type="InterPro" id="IPR032816">
    <property type="entry name" value="VTT_dom"/>
</dbReference>
<dbReference type="PANTHER" id="PTHR12677:SF59">
    <property type="entry name" value="GOLGI APPARATUS MEMBRANE PROTEIN TVP38-RELATED"/>
    <property type="match status" value="1"/>
</dbReference>
<protein>
    <recommendedName>
        <fullName evidence="6">TVP38/TMEM64 family membrane protein</fullName>
    </recommendedName>
</protein>
<reference evidence="9 10" key="1">
    <citation type="submission" date="2018-10" db="EMBL/GenBank/DDBJ databases">
        <title>Comparative analysis of microorganisms from saline springs in Andes Mountain Range, Colombia.</title>
        <authorList>
            <person name="Rubin E."/>
        </authorList>
    </citation>
    <scope>NUCLEOTIDE SEQUENCE [LARGE SCALE GENOMIC DNA]</scope>
    <source>
        <strain evidence="9 10">USBA 36</strain>
    </source>
</reference>
<dbReference type="InterPro" id="IPR015414">
    <property type="entry name" value="TMEM64"/>
</dbReference>
<dbReference type="GO" id="GO:0005886">
    <property type="term" value="C:plasma membrane"/>
    <property type="evidence" value="ECO:0007669"/>
    <property type="project" value="UniProtKB-SubCell"/>
</dbReference>
<feature type="transmembrane region" description="Helical" evidence="6">
    <location>
        <begin position="176"/>
        <end position="197"/>
    </location>
</feature>
<keyword evidence="2 6" id="KW-1003">Cell membrane</keyword>
<dbReference type="Pfam" id="PF09335">
    <property type="entry name" value="VTT_dom"/>
    <property type="match status" value="1"/>
</dbReference>
<evidence type="ECO:0000313" key="10">
    <source>
        <dbReference type="Proteomes" id="UP000277424"/>
    </source>
</evidence>
<feature type="domain" description="VTT" evidence="8">
    <location>
        <begin position="82"/>
        <end position="195"/>
    </location>
</feature>
<evidence type="ECO:0000256" key="3">
    <source>
        <dbReference type="ARBA" id="ARBA00022692"/>
    </source>
</evidence>
<comment type="similarity">
    <text evidence="6">Belongs to the TVP38/TMEM64 family.</text>
</comment>
<dbReference type="AlphaFoldDB" id="A0A420WNS7"/>
<evidence type="ECO:0000259" key="8">
    <source>
        <dbReference type="Pfam" id="PF09335"/>
    </source>
</evidence>
<feature type="region of interest" description="Disordered" evidence="7">
    <location>
        <begin position="243"/>
        <end position="292"/>
    </location>
</feature>
<proteinExistence type="inferred from homology"/>
<comment type="subcellular location">
    <subcellularLocation>
        <location evidence="1 6">Cell membrane</location>
        <topology evidence="1 6">Multi-pass membrane protein</topology>
    </subcellularLocation>
</comment>
<feature type="transmembrane region" description="Helical" evidence="6">
    <location>
        <begin position="90"/>
        <end position="115"/>
    </location>
</feature>
<evidence type="ECO:0000256" key="2">
    <source>
        <dbReference type="ARBA" id="ARBA00022475"/>
    </source>
</evidence>
<evidence type="ECO:0000256" key="1">
    <source>
        <dbReference type="ARBA" id="ARBA00004651"/>
    </source>
</evidence>
<keyword evidence="5 6" id="KW-0472">Membrane</keyword>
<dbReference type="EMBL" id="RBIG01000001">
    <property type="protein sequence ID" value="RKQ72572.1"/>
    <property type="molecule type" value="Genomic_DNA"/>
</dbReference>
<feature type="compositionally biased region" description="Basic and acidic residues" evidence="7">
    <location>
        <begin position="282"/>
        <end position="292"/>
    </location>
</feature>
<comment type="caution">
    <text evidence="9">The sequence shown here is derived from an EMBL/GenBank/DDBJ whole genome shotgun (WGS) entry which is preliminary data.</text>
</comment>
<evidence type="ECO:0000256" key="6">
    <source>
        <dbReference type="RuleBase" id="RU366058"/>
    </source>
</evidence>
<gene>
    <name evidence="9" type="ORF">BCL74_0340</name>
</gene>
<evidence type="ECO:0000256" key="5">
    <source>
        <dbReference type="ARBA" id="ARBA00023136"/>
    </source>
</evidence>